<keyword evidence="6 8" id="KW-0139">CF(1)</keyword>
<comment type="function">
    <text evidence="8">This protein is part of the stalk that links CF(0) to CF(1). It either transmits conformational changes from CF(0) to CF(1) or is implicated in proton conduction.</text>
</comment>
<name>A0A0M9DBW2_9LACO</name>
<dbReference type="InterPro" id="IPR020781">
    <property type="entry name" value="ATPase_OSCP/d_CS"/>
</dbReference>
<dbReference type="GO" id="GO:0005886">
    <property type="term" value="C:plasma membrane"/>
    <property type="evidence" value="ECO:0007669"/>
    <property type="project" value="UniProtKB-SubCell"/>
</dbReference>
<organism evidence="9 10">
    <name type="scientific">Apilactobacillus kunkeei</name>
    <dbReference type="NCBI Taxonomy" id="148814"/>
    <lineage>
        <taxon>Bacteria</taxon>
        <taxon>Bacillati</taxon>
        <taxon>Bacillota</taxon>
        <taxon>Bacilli</taxon>
        <taxon>Lactobacillales</taxon>
        <taxon>Lactobacillaceae</taxon>
        <taxon>Apilactobacillus</taxon>
    </lineage>
</organism>
<keyword evidence="10" id="KW-1185">Reference proteome</keyword>
<dbReference type="InterPro" id="IPR000711">
    <property type="entry name" value="ATPase_OSCP/dsu"/>
</dbReference>
<dbReference type="Proteomes" id="UP000037778">
    <property type="component" value="Unassembled WGS sequence"/>
</dbReference>
<keyword evidence="2 8" id="KW-0813">Transport</keyword>
<dbReference type="SUPFAM" id="SSF47928">
    <property type="entry name" value="N-terminal domain of the delta subunit of the F1F0-ATP synthase"/>
    <property type="match status" value="1"/>
</dbReference>
<comment type="function">
    <text evidence="8">F(1)F(0) ATP synthase produces ATP from ADP in the presence of a proton or sodium gradient. F-type ATPases consist of two structural domains, F(1) containing the extramembraneous catalytic core and F(0) containing the membrane proton channel, linked together by a central stalk and a peripheral stalk. During catalysis, ATP synthesis in the catalytic domain of F(1) is coupled via a rotary mechanism of the central stalk subunits to proton translocation.</text>
</comment>
<comment type="subcellular location">
    <subcellularLocation>
        <location evidence="8">Cell membrane</location>
        <topology evidence="8">Peripheral membrane protein</topology>
    </subcellularLocation>
    <subcellularLocation>
        <location evidence="1">Membrane</location>
    </subcellularLocation>
</comment>
<dbReference type="HAMAP" id="MF_01416">
    <property type="entry name" value="ATP_synth_delta_bact"/>
    <property type="match status" value="1"/>
</dbReference>
<keyword evidence="3 8" id="KW-0375">Hydrogen ion transport</keyword>
<reference evidence="9 10" key="1">
    <citation type="journal article" date="2015" name="Genome Biol. Evol.">
        <title>Functionally Structured Genomes in Lactobacillus kunkeei Colonizing the Honey Crop and Food Products of Honeybees and Stingless Bees.</title>
        <authorList>
            <person name="Tamarit D."/>
            <person name="Ellegaard K.M."/>
            <person name="Wikander J."/>
            <person name="Olofsson T."/>
            <person name="Vasquez A."/>
            <person name="Andersson S.G."/>
        </authorList>
    </citation>
    <scope>NUCLEOTIDE SEQUENCE [LARGE SCALE GENOMIC DNA]</scope>
    <source>
        <strain evidence="9 10">LAko</strain>
    </source>
</reference>
<evidence type="ECO:0000256" key="2">
    <source>
        <dbReference type="ARBA" id="ARBA00022448"/>
    </source>
</evidence>
<keyword evidence="5 8" id="KW-0472">Membrane</keyword>
<evidence type="ECO:0000256" key="5">
    <source>
        <dbReference type="ARBA" id="ARBA00023136"/>
    </source>
</evidence>
<proteinExistence type="inferred from homology"/>
<keyword evidence="8" id="KW-1003">Cell membrane</keyword>
<evidence type="ECO:0000313" key="10">
    <source>
        <dbReference type="Proteomes" id="UP000037778"/>
    </source>
</evidence>
<evidence type="ECO:0000256" key="6">
    <source>
        <dbReference type="ARBA" id="ARBA00023196"/>
    </source>
</evidence>
<sequence length="180" mass="20232">MLDKITFAKRYSKALYEVLEEQNQVEAGLSELLSIKQVFDDNSSLSRVLTDVSFPEDKKESLIKPLIDNSDVEFVKNLLKVLLGANKMDEFTLIVEEFERSYNEKNKIVHADALSVVPLSDEQKQKLTDVFKARVGANEVILDNKVDQSLIGGVILKSSNVIFDGSVKTKINNIKKLLLS</sequence>
<comment type="similarity">
    <text evidence="8">Belongs to the ATPase delta chain family.</text>
</comment>
<dbReference type="AlphaFoldDB" id="A0A0M9DBW2"/>
<evidence type="ECO:0000256" key="8">
    <source>
        <dbReference type="HAMAP-Rule" id="MF_01416"/>
    </source>
</evidence>
<keyword evidence="4 8" id="KW-0406">Ion transport</keyword>
<dbReference type="EMBL" id="JXCY01000004">
    <property type="protein sequence ID" value="KOY76842.1"/>
    <property type="molecule type" value="Genomic_DNA"/>
</dbReference>
<dbReference type="RefSeq" id="WP_053791630.1">
    <property type="nucleotide sequence ID" value="NZ_JXCY01000004.1"/>
</dbReference>
<evidence type="ECO:0000313" key="9">
    <source>
        <dbReference type="EMBL" id="KOY76842.1"/>
    </source>
</evidence>
<evidence type="ECO:0000256" key="1">
    <source>
        <dbReference type="ARBA" id="ARBA00004370"/>
    </source>
</evidence>
<keyword evidence="7 8" id="KW-0066">ATP synthesis</keyword>
<evidence type="ECO:0000256" key="3">
    <source>
        <dbReference type="ARBA" id="ARBA00022781"/>
    </source>
</evidence>
<protein>
    <recommendedName>
        <fullName evidence="8">ATP synthase subunit delta</fullName>
    </recommendedName>
    <alternativeName>
        <fullName evidence="8">ATP synthase F(1) sector subunit delta</fullName>
    </alternativeName>
    <alternativeName>
        <fullName evidence="8">F-type ATPase subunit delta</fullName>
        <shortName evidence="8">F-ATPase subunit delta</shortName>
    </alternativeName>
</protein>
<evidence type="ECO:0000256" key="7">
    <source>
        <dbReference type="ARBA" id="ARBA00023310"/>
    </source>
</evidence>
<comment type="caution">
    <text evidence="9">The sequence shown here is derived from an EMBL/GenBank/DDBJ whole genome shotgun (WGS) entry which is preliminary data.</text>
</comment>
<dbReference type="GO" id="GO:0045259">
    <property type="term" value="C:proton-transporting ATP synthase complex"/>
    <property type="evidence" value="ECO:0007669"/>
    <property type="project" value="UniProtKB-KW"/>
</dbReference>
<dbReference type="NCBIfam" id="TIGR01145">
    <property type="entry name" value="ATP_synt_delta"/>
    <property type="match status" value="1"/>
</dbReference>
<gene>
    <name evidence="8" type="primary">atpH</name>
    <name evidence="9" type="ORF">RZ71_12990</name>
</gene>
<dbReference type="PATRIC" id="fig|148814.11.peg.448"/>
<dbReference type="GO" id="GO:0046933">
    <property type="term" value="F:proton-transporting ATP synthase activity, rotational mechanism"/>
    <property type="evidence" value="ECO:0007669"/>
    <property type="project" value="UniProtKB-UniRule"/>
</dbReference>
<dbReference type="Pfam" id="PF00213">
    <property type="entry name" value="OSCP"/>
    <property type="match status" value="1"/>
</dbReference>
<dbReference type="PROSITE" id="PS00389">
    <property type="entry name" value="ATPASE_DELTA"/>
    <property type="match status" value="1"/>
</dbReference>
<accession>A0A0M9DBW2</accession>
<dbReference type="PANTHER" id="PTHR11910">
    <property type="entry name" value="ATP SYNTHASE DELTA CHAIN"/>
    <property type="match status" value="1"/>
</dbReference>
<evidence type="ECO:0000256" key="4">
    <source>
        <dbReference type="ARBA" id="ARBA00023065"/>
    </source>
</evidence>
<dbReference type="InterPro" id="IPR026015">
    <property type="entry name" value="ATP_synth_OSCP/delta_N_sf"/>
</dbReference>
<dbReference type="Gene3D" id="1.10.520.20">
    <property type="entry name" value="N-terminal domain of the delta subunit of the F1F0-ATP synthase"/>
    <property type="match status" value="1"/>
</dbReference>
<dbReference type="PRINTS" id="PR00125">
    <property type="entry name" value="ATPASEDELTA"/>
</dbReference>